<dbReference type="InterPro" id="IPR003439">
    <property type="entry name" value="ABC_transporter-like_ATP-bd"/>
</dbReference>
<dbReference type="PROSITE" id="PS50893">
    <property type="entry name" value="ABC_TRANSPORTER_2"/>
    <property type="match status" value="1"/>
</dbReference>
<sequence length="246" mass="27113">MAELTVRIENKQYIQGTKVLDNIEFDLGAGEFVAIIGPSGCGKTTLLNLISGLEPSEVGNIVFDGEPLNDQMCPPIGYIFQQPRLMPWLTVEQNLRLVQPNSHPDTIDELLSSVGLEGKQNCYPRTLSGGMQRRVSIARAFLINPKLLLLDEPFNSLDAPTAARLRLLLIKFCQRQGCSVIFVTHDLQEAVYLADRILFLSQSPSRIVHQESVALTRPRTESGAAELSWQAALLAKYPSLLAGSVI</sequence>
<evidence type="ECO:0000256" key="1">
    <source>
        <dbReference type="ARBA" id="ARBA00005417"/>
    </source>
</evidence>
<dbReference type="OrthoDB" id="9802264at2"/>
<dbReference type="InterPro" id="IPR027417">
    <property type="entry name" value="P-loop_NTPase"/>
</dbReference>
<reference evidence="6 7" key="1">
    <citation type="submission" date="2019-12" db="EMBL/GenBank/DDBJ databases">
        <title>Genome sequencing and assembly of endphytes of Porphyra tenera.</title>
        <authorList>
            <person name="Park J.M."/>
            <person name="Shin R."/>
            <person name="Jo S.H."/>
        </authorList>
    </citation>
    <scope>NUCLEOTIDE SEQUENCE [LARGE SCALE GENOMIC DNA]</scope>
    <source>
        <strain evidence="6 7">GPM4</strain>
    </source>
</reference>
<dbReference type="SUPFAM" id="SSF52540">
    <property type="entry name" value="P-loop containing nucleoside triphosphate hydrolases"/>
    <property type="match status" value="1"/>
</dbReference>
<evidence type="ECO:0000313" key="6">
    <source>
        <dbReference type="EMBL" id="QHJ09925.1"/>
    </source>
</evidence>
<evidence type="ECO:0000259" key="5">
    <source>
        <dbReference type="PROSITE" id="PS50893"/>
    </source>
</evidence>
<keyword evidence="4 6" id="KW-0067">ATP-binding</keyword>
<keyword evidence="6" id="KW-0378">Hydrolase</keyword>
<proteinExistence type="inferred from homology"/>
<evidence type="ECO:0000256" key="3">
    <source>
        <dbReference type="ARBA" id="ARBA00022741"/>
    </source>
</evidence>
<dbReference type="GO" id="GO:0016887">
    <property type="term" value="F:ATP hydrolysis activity"/>
    <property type="evidence" value="ECO:0007669"/>
    <property type="project" value="InterPro"/>
</dbReference>
<protein>
    <submittedName>
        <fullName evidence="6">Aliphatic sulfonates import ATP-binding protein SsuB</fullName>
        <ecNumber evidence="6">3.6.3.-</ecNumber>
    </submittedName>
</protein>
<keyword evidence="7" id="KW-1185">Reference proteome</keyword>
<dbReference type="Pfam" id="PF00005">
    <property type="entry name" value="ABC_tran"/>
    <property type="match status" value="1"/>
</dbReference>
<dbReference type="PANTHER" id="PTHR42788:SF13">
    <property type="entry name" value="ALIPHATIC SULFONATES IMPORT ATP-BINDING PROTEIN SSUB"/>
    <property type="match status" value="1"/>
</dbReference>
<dbReference type="PROSITE" id="PS00211">
    <property type="entry name" value="ABC_TRANSPORTER_1"/>
    <property type="match status" value="1"/>
</dbReference>
<dbReference type="Proteomes" id="UP000464524">
    <property type="component" value="Chromosome"/>
</dbReference>
<dbReference type="GO" id="GO:0005524">
    <property type="term" value="F:ATP binding"/>
    <property type="evidence" value="ECO:0007669"/>
    <property type="project" value="UniProtKB-KW"/>
</dbReference>
<dbReference type="KEGG" id="pmes:FX988_00133"/>
<organism evidence="6 7">
    <name type="scientific">Paraglaciecola mesophila</name>
    <dbReference type="NCBI Taxonomy" id="197222"/>
    <lineage>
        <taxon>Bacteria</taxon>
        <taxon>Pseudomonadati</taxon>
        <taxon>Pseudomonadota</taxon>
        <taxon>Gammaproteobacteria</taxon>
        <taxon>Alteromonadales</taxon>
        <taxon>Alteromonadaceae</taxon>
        <taxon>Paraglaciecola</taxon>
    </lineage>
</organism>
<dbReference type="InterPro" id="IPR050166">
    <property type="entry name" value="ABC_transporter_ATP-bind"/>
</dbReference>
<dbReference type="InterPro" id="IPR003593">
    <property type="entry name" value="AAA+_ATPase"/>
</dbReference>
<name>A0A857JD20_9ALTE</name>
<evidence type="ECO:0000256" key="2">
    <source>
        <dbReference type="ARBA" id="ARBA00022448"/>
    </source>
</evidence>
<evidence type="ECO:0000256" key="4">
    <source>
        <dbReference type="ARBA" id="ARBA00022840"/>
    </source>
</evidence>
<evidence type="ECO:0000313" key="7">
    <source>
        <dbReference type="Proteomes" id="UP000464524"/>
    </source>
</evidence>
<comment type="similarity">
    <text evidence="1">Belongs to the ABC transporter superfamily.</text>
</comment>
<dbReference type="RefSeq" id="WP_160177866.1">
    <property type="nucleotide sequence ID" value="NZ_CP047656.1"/>
</dbReference>
<keyword evidence="3" id="KW-0547">Nucleotide-binding</keyword>
<accession>A0A857JD20</accession>
<dbReference type="InterPro" id="IPR017871">
    <property type="entry name" value="ABC_transporter-like_CS"/>
</dbReference>
<dbReference type="PANTHER" id="PTHR42788">
    <property type="entry name" value="TAURINE IMPORT ATP-BINDING PROTEIN-RELATED"/>
    <property type="match status" value="1"/>
</dbReference>
<feature type="domain" description="ABC transporter" evidence="5">
    <location>
        <begin position="4"/>
        <end position="227"/>
    </location>
</feature>
<dbReference type="EMBL" id="CP047656">
    <property type="protein sequence ID" value="QHJ09925.1"/>
    <property type="molecule type" value="Genomic_DNA"/>
</dbReference>
<dbReference type="AlphaFoldDB" id="A0A857JD20"/>
<gene>
    <name evidence="6" type="ORF">FX988_00133</name>
</gene>
<dbReference type="EC" id="3.6.3.-" evidence="6"/>
<dbReference type="Gene3D" id="3.40.50.300">
    <property type="entry name" value="P-loop containing nucleotide triphosphate hydrolases"/>
    <property type="match status" value="1"/>
</dbReference>
<dbReference type="SMART" id="SM00382">
    <property type="entry name" value="AAA"/>
    <property type="match status" value="1"/>
</dbReference>
<keyword evidence="2" id="KW-0813">Transport</keyword>